<dbReference type="InterPro" id="IPR008979">
    <property type="entry name" value="Galactose-bd-like_sf"/>
</dbReference>
<dbReference type="SUPFAM" id="SSF51126">
    <property type="entry name" value="Pectin lyase-like"/>
    <property type="match status" value="1"/>
</dbReference>
<reference evidence="10" key="1">
    <citation type="journal article" date="2016" name="Nat. Commun.">
        <title>The Gonium pectorale genome demonstrates co-option of cell cycle regulation during the evolution of multicellularity.</title>
        <authorList>
            <person name="Hanschen E.R."/>
            <person name="Marriage T.N."/>
            <person name="Ferris P.J."/>
            <person name="Hamaji T."/>
            <person name="Toyoda A."/>
            <person name="Fujiyama A."/>
            <person name="Neme R."/>
            <person name="Noguchi H."/>
            <person name="Minakuchi Y."/>
            <person name="Suzuki M."/>
            <person name="Kawai-Toyooka H."/>
            <person name="Smith D.R."/>
            <person name="Sparks H."/>
            <person name="Anderson J."/>
            <person name="Bakaric R."/>
            <person name="Luria V."/>
            <person name="Karger A."/>
            <person name="Kirschner M.W."/>
            <person name="Durand P.M."/>
            <person name="Michod R.E."/>
            <person name="Nozaki H."/>
            <person name="Olson B.J."/>
        </authorList>
    </citation>
    <scope>NUCLEOTIDE SEQUENCE [LARGE SCALE GENOMIC DNA]</scope>
    <source>
        <strain evidence="10">NIES-2863</strain>
    </source>
</reference>
<evidence type="ECO:0000313" key="10">
    <source>
        <dbReference type="Proteomes" id="UP000075714"/>
    </source>
</evidence>
<keyword evidence="4" id="KW-0964">Secreted</keyword>
<evidence type="ECO:0000256" key="5">
    <source>
        <dbReference type="ARBA" id="ARBA00022729"/>
    </source>
</evidence>
<evidence type="ECO:0000256" key="1">
    <source>
        <dbReference type="ARBA" id="ARBA00004196"/>
    </source>
</evidence>
<name>A0A150G1H3_GONPE</name>
<dbReference type="Pfam" id="PF22633">
    <property type="entry name" value="F5_F8_type_C_2"/>
    <property type="match status" value="1"/>
</dbReference>
<dbReference type="SMART" id="SM00321">
    <property type="entry name" value="WSC"/>
    <property type="match status" value="1"/>
</dbReference>
<dbReference type="InterPro" id="IPR002889">
    <property type="entry name" value="WSC_carb-bd"/>
</dbReference>
<evidence type="ECO:0000313" key="9">
    <source>
        <dbReference type="EMBL" id="KXZ43140.1"/>
    </source>
</evidence>
<evidence type="ECO:0000256" key="6">
    <source>
        <dbReference type="ARBA" id="ARBA00023136"/>
    </source>
</evidence>
<dbReference type="Proteomes" id="UP000075714">
    <property type="component" value="Unassembled WGS sequence"/>
</dbReference>
<dbReference type="PROSITE" id="PS51212">
    <property type="entry name" value="WSC"/>
    <property type="match status" value="1"/>
</dbReference>
<dbReference type="InterPro" id="IPR011050">
    <property type="entry name" value="Pectin_lyase_fold/virulence"/>
</dbReference>
<evidence type="ECO:0000259" key="8">
    <source>
        <dbReference type="PROSITE" id="PS51212"/>
    </source>
</evidence>
<dbReference type="GO" id="GO:0005576">
    <property type="term" value="C:extracellular region"/>
    <property type="evidence" value="ECO:0007669"/>
    <property type="project" value="UniProtKB-SubCell"/>
</dbReference>
<keyword evidence="7" id="KW-0998">Cell outer membrane</keyword>
<dbReference type="PANTHER" id="PTHR45713">
    <property type="entry name" value="FTP DOMAIN-CONTAINING PROTEIN"/>
    <property type="match status" value="1"/>
</dbReference>
<proteinExistence type="predicted"/>
<dbReference type="Pfam" id="PF02415">
    <property type="entry name" value="Chlam_PMP"/>
    <property type="match status" value="2"/>
</dbReference>
<dbReference type="AlphaFoldDB" id="A0A150G1H3"/>
<protein>
    <recommendedName>
        <fullName evidence="8">WSC domain-containing protein</fullName>
    </recommendedName>
</protein>
<dbReference type="InterPro" id="IPR051941">
    <property type="entry name" value="BG_Antigen-Binding_Lectin"/>
</dbReference>
<dbReference type="InterPro" id="IPR003368">
    <property type="entry name" value="POMP_repeat"/>
</dbReference>
<evidence type="ECO:0000256" key="4">
    <source>
        <dbReference type="ARBA" id="ARBA00022525"/>
    </source>
</evidence>
<comment type="subcellular location">
    <subcellularLocation>
        <location evidence="1">Cell envelope</location>
    </subcellularLocation>
    <subcellularLocation>
        <location evidence="2">Cell outer membrane</location>
    </subcellularLocation>
    <subcellularLocation>
        <location evidence="3">Secreted</location>
    </subcellularLocation>
</comment>
<dbReference type="PANTHER" id="PTHR45713:SF6">
    <property type="entry name" value="F5_8 TYPE C DOMAIN-CONTAINING PROTEIN"/>
    <property type="match status" value="1"/>
</dbReference>
<dbReference type="EMBL" id="LSYV01000101">
    <property type="protein sequence ID" value="KXZ43140.1"/>
    <property type="molecule type" value="Genomic_DNA"/>
</dbReference>
<keyword evidence="6" id="KW-0472">Membrane</keyword>
<dbReference type="Gene3D" id="2.60.120.260">
    <property type="entry name" value="Galactose-binding domain-like"/>
    <property type="match status" value="1"/>
</dbReference>
<evidence type="ECO:0000256" key="7">
    <source>
        <dbReference type="ARBA" id="ARBA00023237"/>
    </source>
</evidence>
<gene>
    <name evidence="9" type="ORF">GPECTOR_100g12</name>
</gene>
<sequence>MSSNTATKGGGAIYVWHRVETLSIDGSSTISGNNAEYGGAICIRSNIETLSIDGNSTISGNRAIGNSGGAIWVDRVSFFAVKGGSVITNNSAKVYGYDAGYYLGCFSNMTAGDISLKVTVLATRTDMTPTLCATLARGAGLIVYGEQGGNQCFAGANLTLAFSLGASSSCDMACIADPTQTCGGPRAISMFLLGDVVDGLPNLALDRPAYASFSSPGSLFGPQCAVDGVTQYFGDALEGGTSYIFRASLISAPWLSVDLGVPTAIARVVIWNRCDCCSDGLQGAELRIGNVSIMSAPADTARIPENPLAWKQNAPLGLCASRVVTFSTPHVGRWVTLQNHHPGSDGVFHITELQVYGVYPGAVRRSHFAT</sequence>
<dbReference type="SUPFAM" id="SSF49785">
    <property type="entry name" value="Galactose-binding domain-like"/>
    <property type="match status" value="1"/>
</dbReference>
<keyword evidence="10" id="KW-1185">Reference proteome</keyword>
<evidence type="ECO:0000256" key="3">
    <source>
        <dbReference type="ARBA" id="ARBA00004613"/>
    </source>
</evidence>
<comment type="caution">
    <text evidence="9">The sequence shown here is derived from an EMBL/GenBank/DDBJ whole genome shotgun (WGS) entry which is preliminary data.</text>
</comment>
<dbReference type="Pfam" id="PF01822">
    <property type="entry name" value="WSC"/>
    <property type="match status" value="1"/>
</dbReference>
<keyword evidence="5" id="KW-0732">Signal</keyword>
<dbReference type="OrthoDB" id="550804at2759"/>
<evidence type="ECO:0000256" key="2">
    <source>
        <dbReference type="ARBA" id="ARBA00004442"/>
    </source>
</evidence>
<organism evidence="9 10">
    <name type="scientific">Gonium pectorale</name>
    <name type="common">Green alga</name>
    <dbReference type="NCBI Taxonomy" id="33097"/>
    <lineage>
        <taxon>Eukaryota</taxon>
        <taxon>Viridiplantae</taxon>
        <taxon>Chlorophyta</taxon>
        <taxon>core chlorophytes</taxon>
        <taxon>Chlorophyceae</taxon>
        <taxon>CS clade</taxon>
        <taxon>Chlamydomonadales</taxon>
        <taxon>Volvocaceae</taxon>
        <taxon>Gonium</taxon>
    </lineage>
</organism>
<accession>A0A150G1H3</accession>
<feature type="domain" description="WSC" evidence="8">
    <location>
        <begin position="99"/>
        <end position="194"/>
    </location>
</feature>